<dbReference type="AlphaFoldDB" id="A0A2R5ENA5"/>
<evidence type="ECO:0000313" key="7">
    <source>
        <dbReference type="Proteomes" id="UP000245202"/>
    </source>
</evidence>
<keyword evidence="3" id="KW-0804">Transcription</keyword>
<dbReference type="Pfam" id="PF12833">
    <property type="entry name" value="HTH_18"/>
    <property type="match status" value="1"/>
</dbReference>
<dbReference type="Pfam" id="PF17853">
    <property type="entry name" value="GGDEF_2"/>
    <property type="match status" value="1"/>
</dbReference>
<evidence type="ECO:0000256" key="2">
    <source>
        <dbReference type="ARBA" id="ARBA00023125"/>
    </source>
</evidence>
<dbReference type="Gene3D" id="1.10.10.60">
    <property type="entry name" value="Homeodomain-like"/>
    <property type="match status" value="2"/>
</dbReference>
<feature type="domain" description="HTH araC/xylS-type" evidence="5">
    <location>
        <begin position="653"/>
        <end position="750"/>
    </location>
</feature>
<keyword evidence="4" id="KW-0812">Transmembrane</keyword>
<proteinExistence type="predicted"/>
<feature type="transmembrane region" description="Helical" evidence="4">
    <location>
        <begin position="21"/>
        <end position="41"/>
    </location>
</feature>
<dbReference type="InterPro" id="IPR041522">
    <property type="entry name" value="CdaR_GGDEF"/>
</dbReference>
<keyword evidence="1" id="KW-0805">Transcription regulation</keyword>
<evidence type="ECO:0000259" key="5">
    <source>
        <dbReference type="PROSITE" id="PS01124"/>
    </source>
</evidence>
<dbReference type="PANTHER" id="PTHR43280:SF2">
    <property type="entry name" value="HTH-TYPE TRANSCRIPTIONAL REGULATOR EXSA"/>
    <property type="match status" value="1"/>
</dbReference>
<dbReference type="PROSITE" id="PS01124">
    <property type="entry name" value="HTH_ARAC_FAMILY_2"/>
    <property type="match status" value="1"/>
</dbReference>
<dbReference type="InterPro" id="IPR018060">
    <property type="entry name" value="HTH_AraC"/>
</dbReference>
<accession>A0A2R5ENA5</accession>
<dbReference type="SMART" id="SM00342">
    <property type="entry name" value="HTH_ARAC"/>
    <property type="match status" value="1"/>
</dbReference>
<organism evidence="6 7">
    <name type="scientific">Paenibacillus agaridevorans</name>
    <dbReference type="NCBI Taxonomy" id="171404"/>
    <lineage>
        <taxon>Bacteria</taxon>
        <taxon>Bacillati</taxon>
        <taxon>Bacillota</taxon>
        <taxon>Bacilli</taxon>
        <taxon>Bacillales</taxon>
        <taxon>Paenibacillaceae</taxon>
        <taxon>Paenibacillus</taxon>
    </lineage>
</organism>
<keyword evidence="4" id="KW-0472">Membrane</keyword>
<keyword evidence="4" id="KW-1133">Transmembrane helix</keyword>
<sequence>MIRLLKQLLKKRRSKQYFYRLIGYGLVSVVVPIILISSISYNITINNMEKQNYQARMNMLGQLQSRVDERLEAARKALYSLVFDADLVRAAQTNSSSLSSQQMMDAQEKLALLNQSIEGSYGVSFYFVDSKAVLFNDRYITMLDQEWISDYPKHGPIGEWHYQTNANFRVVSYTIALPAFSKTPRAYLTVHMNHNAFADILRDIDFIEMGDLYFLDTELQPILSRKQGNIDGSQAAKGLEWIKGNERQFDIWKDKPSNLTALYIQSEKTGYYTALLIPLNAQAGFVAEIIWVTILISLLAIVTGGVIIYINSRRLYAPIYQWLKAENYALEGQIDNKDEWSWLRARWQLLKEDLQINEPVLRRSFLSALLAGYYSESEKDLPDLLKRHKIPHDQKCVAFIIDAGDYLLYKSFKVEDEALVHAAMSNIFEDFIRHYHLEGDSFRRSEVNQTIFILYYPRDLSDAQAEQVTKQITQALIMSIKTYLKFRATLGLGRLRHSVFELRDSYLEAIEALQYRIIREDEQILDINDVIKVKDRFEYPFDTSKKIVKELRSANQSEVESSFNEFVEIIRLKTYSDQTYRQIFLMLYDAMIQGLNYFSYEAVNELLNKNGYEKILKAQSFTEIEQWFKQEWIISCFLLIERENESKGTQIIESAKQYIAMTLDQDHSLNLVAEQVNLNPSYFSRLFRKETGQNFLQYVASIKIDEAKKQLEQTDDPIYNIAEKVGYTEQTFRRVFKSQTGMSPNEYRKSLRS</sequence>
<dbReference type="SUPFAM" id="SSF46689">
    <property type="entry name" value="Homeodomain-like"/>
    <property type="match status" value="2"/>
</dbReference>
<reference evidence="6 7" key="1">
    <citation type="submission" date="2017-08" db="EMBL/GenBank/DDBJ databases">
        <title>Substantial Increase in Enzyme Production by Combined Drug-Resistance Mutations in Paenibacillus agaridevorans.</title>
        <authorList>
            <person name="Tanaka Y."/>
            <person name="Funane K."/>
            <person name="Hosaka T."/>
            <person name="Shiwa Y."/>
            <person name="Fujita N."/>
            <person name="Miyazaki T."/>
            <person name="Yoshikawa H."/>
            <person name="Murakami K."/>
            <person name="Kasahara K."/>
            <person name="Inaoka T."/>
            <person name="Hiraga Y."/>
            <person name="Ochi K."/>
        </authorList>
    </citation>
    <scope>NUCLEOTIDE SEQUENCE [LARGE SCALE GENOMIC DNA]</scope>
    <source>
        <strain evidence="6 7">T-3040</strain>
    </source>
</reference>
<protein>
    <submittedName>
        <fullName evidence="6">AraC family transcriptional regulator</fullName>
    </submittedName>
</protein>
<evidence type="ECO:0000256" key="1">
    <source>
        <dbReference type="ARBA" id="ARBA00023015"/>
    </source>
</evidence>
<dbReference type="PROSITE" id="PS00041">
    <property type="entry name" value="HTH_ARAC_FAMILY_1"/>
    <property type="match status" value="1"/>
</dbReference>
<name>A0A2R5ENA5_9BACL</name>
<dbReference type="GO" id="GO:0043565">
    <property type="term" value="F:sequence-specific DNA binding"/>
    <property type="evidence" value="ECO:0007669"/>
    <property type="project" value="InterPro"/>
</dbReference>
<dbReference type="Proteomes" id="UP000245202">
    <property type="component" value="Unassembled WGS sequence"/>
</dbReference>
<dbReference type="InterPro" id="IPR018062">
    <property type="entry name" value="HTH_AraC-typ_CS"/>
</dbReference>
<comment type="caution">
    <text evidence="6">The sequence shown here is derived from an EMBL/GenBank/DDBJ whole genome shotgun (WGS) entry which is preliminary data.</text>
</comment>
<keyword evidence="2" id="KW-0238">DNA-binding</keyword>
<gene>
    <name evidence="6" type="ORF">PAT3040_02614</name>
</gene>
<feature type="transmembrane region" description="Helical" evidence="4">
    <location>
        <begin position="289"/>
        <end position="310"/>
    </location>
</feature>
<evidence type="ECO:0000256" key="4">
    <source>
        <dbReference type="SAM" id="Phobius"/>
    </source>
</evidence>
<dbReference type="RefSeq" id="WP_108993005.1">
    <property type="nucleotide sequence ID" value="NZ_BDQX01000131.1"/>
</dbReference>
<dbReference type="PANTHER" id="PTHR43280">
    <property type="entry name" value="ARAC-FAMILY TRANSCRIPTIONAL REGULATOR"/>
    <property type="match status" value="1"/>
</dbReference>
<dbReference type="GO" id="GO:0003700">
    <property type="term" value="F:DNA-binding transcription factor activity"/>
    <property type="evidence" value="ECO:0007669"/>
    <property type="project" value="InterPro"/>
</dbReference>
<keyword evidence="7" id="KW-1185">Reference proteome</keyword>
<evidence type="ECO:0000313" key="6">
    <source>
        <dbReference type="EMBL" id="GBG08047.1"/>
    </source>
</evidence>
<dbReference type="EMBL" id="BDQX01000131">
    <property type="protein sequence ID" value="GBG08047.1"/>
    <property type="molecule type" value="Genomic_DNA"/>
</dbReference>
<evidence type="ECO:0000256" key="3">
    <source>
        <dbReference type="ARBA" id="ARBA00023163"/>
    </source>
</evidence>
<dbReference type="InterPro" id="IPR009057">
    <property type="entry name" value="Homeodomain-like_sf"/>
</dbReference>